<reference evidence="3 4" key="1">
    <citation type="submission" date="2016-08" db="EMBL/GenBank/DDBJ databases">
        <title>Complete genome sequence of Bacillus muralis G25-68, a strain with toxicity to nematodes.</title>
        <authorList>
            <person name="Zheng Z."/>
        </authorList>
    </citation>
    <scope>NUCLEOTIDE SEQUENCE [LARGE SCALE GENOMIC DNA]</scope>
    <source>
        <strain evidence="3 4">G25-68</strain>
    </source>
</reference>
<evidence type="ECO:0000313" key="3">
    <source>
        <dbReference type="EMBL" id="AOH56657.1"/>
    </source>
</evidence>
<name>A0A1B3XTW3_9BACI</name>
<comment type="similarity">
    <text evidence="1">Belongs to the pseudomonas-type ThrB family.</text>
</comment>
<dbReference type="AlphaFoldDB" id="A0A1B3XTW3"/>
<dbReference type="EMBL" id="CP017080">
    <property type="protein sequence ID" value="AOH56657.1"/>
    <property type="molecule type" value="Genomic_DNA"/>
</dbReference>
<gene>
    <name evidence="3" type="ORF">ABE28_020000</name>
</gene>
<dbReference type="RefSeq" id="WP_064462769.1">
    <property type="nucleotide sequence ID" value="NZ_CP017080.1"/>
</dbReference>
<protein>
    <recommendedName>
        <fullName evidence="2">Aminoglycoside phosphotransferase domain-containing protein</fullName>
    </recommendedName>
</protein>
<sequence length="338" mass="39498">MEESIERIFTAEMVESAGRFFQVNTENPVKLGDAENYVFEVNRDGTPYILRLTHQSHRAKHQVLAELKWMEYLQTNGCAIPKVIPSKGNNLIETVKGLDGSDFHCCLFEKAPGARVKLVDGNHNGDLFYVWGKTIGQLHQKTKDYIPEKAYQRMDWQEEELLDAAHYQADAPEQVVRQQDIILRELNGLAVNRDNFGLIHSDIHHGNFHYHEGRIHVFDFDDCSNHWFASDLAIPLYYLMWSLEREGVEDLDGYAATFMREFMKGYETENILTRADYETIPLFLKVRDLTLYNFFHKKYDFMNQDREWNKAVSTIEKRIIENRPIVQFDLNVISHGGR</sequence>
<dbReference type="STRING" id="264697.ABE28_020000"/>
<dbReference type="OrthoDB" id="4030632at2"/>
<keyword evidence="4" id="KW-1185">Reference proteome</keyword>
<dbReference type="Gene3D" id="3.90.1200.10">
    <property type="match status" value="1"/>
</dbReference>
<dbReference type="InterPro" id="IPR011009">
    <property type="entry name" value="Kinase-like_dom_sf"/>
</dbReference>
<dbReference type="Proteomes" id="UP000077926">
    <property type="component" value="Chromosome"/>
</dbReference>
<dbReference type="InterPro" id="IPR050249">
    <property type="entry name" value="Pseudomonas-type_ThrB"/>
</dbReference>
<dbReference type="GO" id="GO:0009088">
    <property type="term" value="P:threonine biosynthetic process"/>
    <property type="evidence" value="ECO:0007669"/>
    <property type="project" value="TreeGrafter"/>
</dbReference>
<dbReference type="PANTHER" id="PTHR21064">
    <property type="entry name" value="AMINOGLYCOSIDE PHOSPHOTRANSFERASE DOMAIN-CONTAINING PROTEIN-RELATED"/>
    <property type="match status" value="1"/>
</dbReference>
<evidence type="ECO:0000259" key="2">
    <source>
        <dbReference type="Pfam" id="PF01636"/>
    </source>
</evidence>
<organism evidence="3 4">
    <name type="scientific">Peribacillus muralis</name>
    <dbReference type="NCBI Taxonomy" id="264697"/>
    <lineage>
        <taxon>Bacteria</taxon>
        <taxon>Bacillati</taxon>
        <taxon>Bacillota</taxon>
        <taxon>Bacilli</taxon>
        <taxon>Bacillales</taxon>
        <taxon>Bacillaceae</taxon>
        <taxon>Peribacillus</taxon>
    </lineage>
</organism>
<dbReference type="Gene3D" id="3.30.200.20">
    <property type="entry name" value="Phosphorylase Kinase, domain 1"/>
    <property type="match status" value="1"/>
</dbReference>
<evidence type="ECO:0000256" key="1">
    <source>
        <dbReference type="ARBA" id="ARBA00038240"/>
    </source>
</evidence>
<feature type="domain" description="Aminoglycoside phosphotransferase" evidence="2">
    <location>
        <begin position="32"/>
        <end position="265"/>
    </location>
</feature>
<dbReference type="InterPro" id="IPR002575">
    <property type="entry name" value="Aminoglycoside_PTrfase"/>
</dbReference>
<evidence type="ECO:0000313" key="4">
    <source>
        <dbReference type="Proteomes" id="UP000077926"/>
    </source>
</evidence>
<dbReference type="Pfam" id="PF01636">
    <property type="entry name" value="APH"/>
    <property type="match status" value="1"/>
</dbReference>
<proteinExistence type="inferred from homology"/>
<accession>A0A1B3XTW3</accession>
<dbReference type="KEGG" id="bmur:ABE28_020000"/>
<dbReference type="SUPFAM" id="SSF56112">
    <property type="entry name" value="Protein kinase-like (PK-like)"/>
    <property type="match status" value="1"/>
</dbReference>
<dbReference type="PANTHER" id="PTHR21064:SF6">
    <property type="entry name" value="AMINOGLYCOSIDE PHOSPHOTRANSFERASE DOMAIN-CONTAINING PROTEIN"/>
    <property type="match status" value="1"/>
</dbReference>
<dbReference type="GO" id="GO:0004413">
    <property type="term" value="F:homoserine kinase activity"/>
    <property type="evidence" value="ECO:0007669"/>
    <property type="project" value="TreeGrafter"/>
</dbReference>